<dbReference type="RefSeq" id="WP_116846542.1">
    <property type="nucleotide sequence ID" value="NZ_QTJU01000002.1"/>
</dbReference>
<feature type="domain" description="Methyltransferase type 11" evidence="1">
    <location>
        <begin position="69"/>
        <end position="126"/>
    </location>
</feature>
<protein>
    <submittedName>
        <fullName evidence="2">Class I SAM-dependent methyltransferase</fullName>
    </submittedName>
</protein>
<dbReference type="GO" id="GO:0032259">
    <property type="term" value="P:methylation"/>
    <property type="evidence" value="ECO:0007669"/>
    <property type="project" value="UniProtKB-KW"/>
</dbReference>
<evidence type="ECO:0000313" key="2">
    <source>
        <dbReference type="EMBL" id="RFM28552.1"/>
    </source>
</evidence>
<comment type="caution">
    <text evidence="2">The sequence shown here is derived from an EMBL/GenBank/DDBJ whole genome shotgun (WGS) entry which is preliminary data.</text>
</comment>
<accession>A0A3E1NKV5</accession>
<dbReference type="Gene3D" id="3.40.50.150">
    <property type="entry name" value="Vaccinia Virus protein VP39"/>
    <property type="match status" value="1"/>
</dbReference>
<dbReference type="GO" id="GO:0008757">
    <property type="term" value="F:S-adenosylmethionine-dependent methyltransferase activity"/>
    <property type="evidence" value="ECO:0007669"/>
    <property type="project" value="InterPro"/>
</dbReference>
<dbReference type="SUPFAM" id="SSF53335">
    <property type="entry name" value="S-adenosyl-L-methionine-dependent methyltransferases"/>
    <property type="match status" value="1"/>
</dbReference>
<dbReference type="Pfam" id="PF08241">
    <property type="entry name" value="Methyltransf_11"/>
    <property type="match status" value="1"/>
</dbReference>
<dbReference type="InterPro" id="IPR013216">
    <property type="entry name" value="Methyltransf_11"/>
</dbReference>
<proteinExistence type="predicted"/>
<dbReference type="OrthoDB" id="7260171at2"/>
<reference evidence="2 3" key="1">
    <citation type="submission" date="2018-08" db="EMBL/GenBank/DDBJ databases">
        <title>Chitinophagaceae sp. K23C18032701, a novel bacterium isolated from forest soil.</title>
        <authorList>
            <person name="Wang C."/>
        </authorList>
    </citation>
    <scope>NUCLEOTIDE SEQUENCE [LARGE SCALE GENOMIC DNA]</scope>
    <source>
        <strain evidence="2 3">K23C18032701</strain>
    </source>
</reference>
<evidence type="ECO:0000259" key="1">
    <source>
        <dbReference type="Pfam" id="PF08241"/>
    </source>
</evidence>
<name>A0A3E1NKV5_9BACT</name>
<gene>
    <name evidence="2" type="ORF">DXN05_07055</name>
</gene>
<keyword evidence="2" id="KW-0808">Transferase</keyword>
<dbReference type="InterPro" id="IPR029063">
    <property type="entry name" value="SAM-dependent_MTases_sf"/>
</dbReference>
<dbReference type="CDD" id="cd02440">
    <property type="entry name" value="AdoMet_MTases"/>
    <property type="match status" value="1"/>
</dbReference>
<keyword evidence="3" id="KW-1185">Reference proteome</keyword>
<sequence>MAIQLLDPQNARSFNQGFRAKRFAFFKSLLPLGEGKTIRILDVGGTESYWERMGFTTEQNVHITLLNLETAPVRYSNFSSVKGNACNMSEYEDGHFDIVFSNSVIEHLFTWENQQKMAEEIRRVGKCYYVQTPNYYFPLEPHWFFPFFQFLPFRLRVWLTQRFNLGHYPKSITREAAIKRVEEVKLLTEAQMKVLFPDGKVYREKLFGLTKSVTLYSFPTK</sequence>
<evidence type="ECO:0000313" key="3">
    <source>
        <dbReference type="Proteomes" id="UP000261284"/>
    </source>
</evidence>
<dbReference type="AlphaFoldDB" id="A0A3E1NKV5"/>
<keyword evidence="2" id="KW-0489">Methyltransferase</keyword>
<organism evidence="2 3">
    <name type="scientific">Deminuibacter soli</name>
    <dbReference type="NCBI Taxonomy" id="2291815"/>
    <lineage>
        <taxon>Bacteria</taxon>
        <taxon>Pseudomonadati</taxon>
        <taxon>Bacteroidota</taxon>
        <taxon>Chitinophagia</taxon>
        <taxon>Chitinophagales</taxon>
        <taxon>Chitinophagaceae</taxon>
        <taxon>Deminuibacter</taxon>
    </lineage>
</organism>
<dbReference type="EMBL" id="QTJU01000002">
    <property type="protein sequence ID" value="RFM28552.1"/>
    <property type="molecule type" value="Genomic_DNA"/>
</dbReference>
<dbReference type="Proteomes" id="UP000261284">
    <property type="component" value="Unassembled WGS sequence"/>
</dbReference>